<feature type="transmembrane region" description="Helical" evidence="18">
    <location>
        <begin position="690"/>
        <end position="713"/>
    </location>
</feature>
<dbReference type="FunFam" id="1.10.287.70:FF:000136">
    <property type="entry name" value="Voltage-dependent T-type calcium channel subunit alpha"/>
    <property type="match status" value="1"/>
</dbReference>
<feature type="transmembrane region" description="Helical" evidence="18">
    <location>
        <begin position="1411"/>
        <end position="1436"/>
    </location>
</feature>
<feature type="chain" id="PRO_5037294374" description="Ion transport domain-containing protein" evidence="19">
    <location>
        <begin position="20"/>
        <end position="2231"/>
    </location>
</feature>
<evidence type="ECO:0000256" key="16">
    <source>
        <dbReference type="SAM" id="Coils"/>
    </source>
</evidence>
<feature type="compositionally biased region" description="Polar residues" evidence="17">
    <location>
        <begin position="1795"/>
        <end position="1806"/>
    </location>
</feature>
<keyword evidence="2" id="KW-0813">Transport</keyword>
<dbReference type="GO" id="GO:0098703">
    <property type="term" value="P:calcium ion import across plasma membrane"/>
    <property type="evidence" value="ECO:0007669"/>
    <property type="project" value="TreeGrafter"/>
</dbReference>
<feature type="transmembrane region" description="Helical" evidence="18">
    <location>
        <begin position="1492"/>
        <end position="1509"/>
    </location>
</feature>
<evidence type="ECO:0000256" key="12">
    <source>
        <dbReference type="ARBA" id="ARBA00023136"/>
    </source>
</evidence>
<feature type="domain" description="Ion transport" evidence="20">
    <location>
        <begin position="656"/>
        <end position="886"/>
    </location>
</feature>
<feature type="region of interest" description="Disordered" evidence="17">
    <location>
        <begin position="1005"/>
        <end position="1058"/>
    </location>
</feature>
<dbReference type="FunFam" id="1.20.120.350:FF:000009">
    <property type="entry name" value="Voltage-dependent T-type calcium channel subunit alpha"/>
    <property type="match status" value="1"/>
</dbReference>
<evidence type="ECO:0000256" key="7">
    <source>
        <dbReference type="ARBA" id="ARBA00022737"/>
    </source>
</evidence>
<dbReference type="InterPro" id="IPR050599">
    <property type="entry name" value="VDCC_alpha-1_subunit"/>
</dbReference>
<feature type="transmembrane region" description="Helical" evidence="18">
    <location>
        <begin position="855"/>
        <end position="878"/>
    </location>
</feature>
<comment type="subcellular location">
    <subcellularLocation>
        <location evidence="1">Cell membrane</location>
        <topology evidence="1">Multi-pass membrane protein</topology>
    </subcellularLocation>
</comment>
<feature type="transmembrane region" description="Helical" evidence="18">
    <location>
        <begin position="35"/>
        <end position="55"/>
    </location>
</feature>
<feature type="transmembrane region" description="Helical" evidence="18">
    <location>
        <begin position="778"/>
        <end position="800"/>
    </location>
</feature>
<feature type="region of interest" description="Disordered" evidence="17">
    <location>
        <begin position="946"/>
        <end position="977"/>
    </location>
</feature>
<feature type="compositionally biased region" description="Basic and acidic residues" evidence="17">
    <location>
        <begin position="1847"/>
        <end position="1869"/>
    </location>
</feature>
<evidence type="ECO:0000256" key="1">
    <source>
        <dbReference type="ARBA" id="ARBA00004651"/>
    </source>
</evidence>
<evidence type="ECO:0000313" key="22">
    <source>
        <dbReference type="Proteomes" id="UP000694892"/>
    </source>
</evidence>
<feature type="region of interest" description="Disordered" evidence="17">
    <location>
        <begin position="1781"/>
        <end position="1875"/>
    </location>
</feature>
<dbReference type="FunFam" id="1.20.120.350:FF:000008">
    <property type="entry name" value="Voltage-dependent T-type calcium channel subunit alpha"/>
    <property type="match status" value="1"/>
</dbReference>
<evidence type="ECO:0000256" key="11">
    <source>
        <dbReference type="ARBA" id="ARBA00023065"/>
    </source>
</evidence>
<dbReference type="PANTHER" id="PTHR45628:SF37">
    <property type="entry name" value="VOLTAGE-DEPENDENT T-TYPE CALCIUM CHANNEL SUBUNIT ALPHA-1H"/>
    <property type="match status" value="1"/>
</dbReference>
<reference evidence="22" key="1">
    <citation type="journal article" date="2016" name="Nature">
        <title>Genome evolution in the allotetraploid frog Xenopus laevis.</title>
        <authorList>
            <person name="Session A.M."/>
            <person name="Uno Y."/>
            <person name="Kwon T."/>
            <person name="Chapman J.A."/>
            <person name="Toyoda A."/>
            <person name="Takahashi S."/>
            <person name="Fukui A."/>
            <person name="Hikosaka A."/>
            <person name="Suzuki A."/>
            <person name="Kondo M."/>
            <person name="van Heeringen S.J."/>
            <person name="Quigley I."/>
            <person name="Heinz S."/>
            <person name="Ogino H."/>
            <person name="Ochi H."/>
            <person name="Hellsten U."/>
            <person name="Lyons J.B."/>
            <person name="Simakov O."/>
            <person name="Putnam N."/>
            <person name="Stites J."/>
            <person name="Kuroki Y."/>
            <person name="Tanaka T."/>
            <person name="Michiue T."/>
            <person name="Watanabe M."/>
            <person name="Bogdanovic O."/>
            <person name="Lister R."/>
            <person name="Georgiou G."/>
            <person name="Paranjpe S.S."/>
            <person name="van Kruijsbergen I."/>
            <person name="Shu S."/>
            <person name="Carlson J."/>
            <person name="Kinoshita T."/>
            <person name="Ohta Y."/>
            <person name="Mawaribuchi S."/>
            <person name="Jenkins J."/>
            <person name="Grimwood J."/>
            <person name="Schmutz J."/>
            <person name="Mitros T."/>
            <person name="Mozaffari S.V."/>
            <person name="Suzuki Y."/>
            <person name="Haramoto Y."/>
            <person name="Yamamoto T.S."/>
            <person name="Takagi C."/>
            <person name="Heald R."/>
            <person name="Miller K."/>
            <person name="Haudenschild C."/>
            <person name="Kitzman J."/>
            <person name="Nakayama T."/>
            <person name="Izutsu Y."/>
            <person name="Robert J."/>
            <person name="Fortriede J."/>
            <person name="Burns K."/>
            <person name="Lotay V."/>
            <person name="Karimi K."/>
            <person name="Yasuoka Y."/>
            <person name="Dichmann D.S."/>
            <person name="Flajnik M.F."/>
            <person name="Houston D.W."/>
            <person name="Shendure J."/>
            <person name="DuPasquier L."/>
            <person name="Vize P.D."/>
            <person name="Zorn A.M."/>
            <person name="Ito M."/>
            <person name="Marcotte E.M."/>
            <person name="Wallingford J.B."/>
            <person name="Ito Y."/>
            <person name="Asashima M."/>
            <person name="Ueno N."/>
            <person name="Matsuda Y."/>
            <person name="Veenstra G.J."/>
            <person name="Fujiyama A."/>
            <person name="Harland R.M."/>
            <person name="Taira M."/>
            <person name="Rokhsar D.S."/>
        </authorList>
    </citation>
    <scope>NUCLEOTIDE SEQUENCE [LARGE SCALE GENOMIC DNA]</scope>
    <source>
        <strain evidence="22">J</strain>
    </source>
</reference>
<feature type="region of interest" description="Disordered" evidence="17">
    <location>
        <begin position="493"/>
        <end position="515"/>
    </location>
</feature>
<dbReference type="FunFam" id="1.10.287.70:FF:000557">
    <property type="entry name" value="Voltage-dependent calcium channel type A subunit alpha-1-like Protein"/>
    <property type="match status" value="1"/>
</dbReference>
<evidence type="ECO:0000256" key="13">
    <source>
        <dbReference type="ARBA" id="ARBA00023180"/>
    </source>
</evidence>
<keyword evidence="6 18" id="KW-0812">Transmembrane</keyword>
<comment type="catalytic activity">
    <reaction evidence="15">
        <text>Ca(2+)(in) = Ca(2+)(out)</text>
        <dbReference type="Rhea" id="RHEA:29671"/>
        <dbReference type="ChEBI" id="CHEBI:29108"/>
    </reaction>
</comment>
<keyword evidence="12 18" id="KW-0472">Membrane</keyword>
<feature type="region of interest" description="Disordered" evidence="17">
    <location>
        <begin position="364"/>
        <end position="386"/>
    </location>
</feature>
<dbReference type="FunFam" id="1.10.287.70:FF:000054">
    <property type="entry name" value="Voltage-dependent T-type calcium channel subunit alpha"/>
    <property type="match status" value="1"/>
</dbReference>
<dbReference type="FunFam" id="1.10.287.70:FF:000014">
    <property type="entry name" value="Voltage-dependent T-type calcium channel subunit alpha"/>
    <property type="match status" value="1"/>
</dbReference>
<evidence type="ECO:0000256" key="3">
    <source>
        <dbReference type="ARBA" id="ARBA00022475"/>
    </source>
</evidence>
<evidence type="ECO:0000313" key="21">
    <source>
        <dbReference type="EMBL" id="OCT61729.1"/>
    </source>
</evidence>
<evidence type="ECO:0000256" key="5">
    <source>
        <dbReference type="ARBA" id="ARBA00022673"/>
    </source>
</evidence>
<protein>
    <recommendedName>
        <fullName evidence="20">Ion transport domain-containing protein</fullName>
    </recommendedName>
</protein>
<evidence type="ECO:0000256" key="2">
    <source>
        <dbReference type="ARBA" id="ARBA00022448"/>
    </source>
</evidence>
<keyword evidence="19" id="KW-0732">Signal</keyword>
<evidence type="ECO:0000256" key="17">
    <source>
        <dbReference type="SAM" id="MobiDB-lite"/>
    </source>
</evidence>
<dbReference type="Gene3D" id="1.10.287.70">
    <property type="match status" value="4"/>
</dbReference>
<dbReference type="FunFam" id="1.20.120.350:FF:000007">
    <property type="entry name" value="Voltage-dependent T-type calcium channel subunit alpha"/>
    <property type="match status" value="1"/>
</dbReference>
<evidence type="ECO:0000256" key="9">
    <source>
        <dbReference type="ARBA" id="ARBA00022882"/>
    </source>
</evidence>
<evidence type="ECO:0000256" key="19">
    <source>
        <dbReference type="SAM" id="SignalP"/>
    </source>
</evidence>
<feature type="compositionally biased region" description="Polar residues" evidence="17">
    <location>
        <begin position="2102"/>
        <end position="2112"/>
    </location>
</feature>
<feature type="transmembrane region" description="Helical" evidence="18">
    <location>
        <begin position="1529"/>
        <end position="1548"/>
    </location>
</feature>
<dbReference type="GO" id="GO:0005891">
    <property type="term" value="C:voltage-gated calcium channel complex"/>
    <property type="evidence" value="ECO:0007669"/>
    <property type="project" value="InterPro"/>
</dbReference>
<evidence type="ECO:0000259" key="20">
    <source>
        <dbReference type="Pfam" id="PF00520"/>
    </source>
</evidence>
<evidence type="ECO:0000256" key="15">
    <source>
        <dbReference type="ARBA" id="ARBA00036634"/>
    </source>
</evidence>
<dbReference type="Proteomes" id="UP000694892">
    <property type="component" value="Chromosome 9_10S"/>
</dbReference>
<dbReference type="EMBL" id="CM004483">
    <property type="protein sequence ID" value="OCT61729.1"/>
    <property type="molecule type" value="Genomic_DNA"/>
</dbReference>
<feature type="compositionally biased region" description="Polar residues" evidence="17">
    <location>
        <begin position="2132"/>
        <end position="2141"/>
    </location>
</feature>
<keyword evidence="11" id="KW-0406">Ion transport</keyword>
<keyword evidence="16" id="KW-0175">Coiled coil</keyword>
<dbReference type="GO" id="GO:0008331">
    <property type="term" value="F:high voltage-gated calcium channel activity"/>
    <property type="evidence" value="ECO:0007669"/>
    <property type="project" value="TreeGrafter"/>
</dbReference>
<feature type="compositionally biased region" description="Polar residues" evidence="17">
    <location>
        <begin position="1997"/>
        <end position="2009"/>
    </location>
</feature>
<feature type="coiled-coil region" evidence="16">
    <location>
        <begin position="1445"/>
        <end position="1472"/>
    </location>
</feature>
<evidence type="ECO:0000256" key="18">
    <source>
        <dbReference type="SAM" id="Phobius"/>
    </source>
</evidence>
<accession>A0A974H1Q2</accession>
<feature type="transmembrane region" description="Helical" evidence="18">
    <location>
        <begin position="1703"/>
        <end position="1726"/>
    </location>
</feature>
<feature type="compositionally biased region" description="Basic residues" evidence="17">
    <location>
        <begin position="399"/>
        <end position="410"/>
    </location>
</feature>
<feature type="compositionally biased region" description="Low complexity" evidence="17">
    <location>
        <begin position="1925"/>
        <end position="1945"/>
    </location>
</feature>
<dbReference type="InterPro" id="IPR005445">
    <property type="entry name" value="VDCC_T_a1"/>
</dbReference>
<organism evidence="21 22">
    <name type="scientific">Xenopus laevis</name>
    <name type="common">African clawed frog</name>
    <dbReference type="NCBI Taxonomy" id="8355"/>
    <lineage>
        <taxon>Eukaryota</taxon>
        <taxon>Metazoa</taxon>
        <taxon>Chordata</taxon>
        <taxon>Craniata</taxon>
        <taxon>Vertebrata</taxon>
        <taxon>Euteleostomi</taxon>
        <taxon>Amphibia</taxon>
        <taxon>Batrachia</taxon>
        <taxon>Anura</taxon>
        <taxon>Pipoidea</taxon>
        <taxon>Pipidae</taxon>
        <taxon>Xenopodinae</taxon>
        <taxon>Xenopus</taxon>
        <taxon>Xenopus</taxon>
    </lineage>
</organism>
<sequence length="2231" mass="252535">MLVILLNCVTLGMFQPCEDTNCMSERCNILEAFDGFIFAFFAVEMVIKMVALGIFGQKCYLGDTWNWLDFFIVMVGMLEYSLDGHNVSLSAIRTVRVLRPLRAINRVPSMRILVTLLLDTLPMLGNVLLLCFFVFFIFGIVGVQLWAGLLRNRCFMDTNFVMSYNLSSLRPYYQVDEAEDNPYICSSNRDNGMSKCQDLPPKMDCSHVYYSDFGSGNSCVNINQYYNVCRPGEFNPHKGAINFDNIGYAWIAIFQVITLEGWVDIMYYVMDAHSFYNFIYFILLIIVGSFFMINLCLVVIATQFSETKQRENQLMQEQRARYLSNDSTIASFSEPGSCYEELLKYICHIFRKVKRRTLRLYSNWQNKRRKKVQPNSNMNGQERHRKCKRRITSIHHLIHHHHHHHHHHYHISNGSPRGPRPSPEICDVEMKIMKPNNQLRLPTASPTQSISPNSESVHSIYHADCHLEAPQRKSSKSSNASSNIRLNVGLNHSNYPTIMPSQANKTSPSTLPKGKRNVSNVVSLLSSPVSMKVDSFGKTNHLVGEHGLCRSSSKLSGLSVSCSLPSPQPSSLLCEIQNCPYCANILENPDLEFSDSESCESDSNGVYEFTQDLRHGDQRDQVQKGKKLKKKPKEANKVYKLWEEFTVRLKRIVDSKYFNRGIMIAILINTLSMGIEYHEQPEELTNALEISNIVFTSMFALEMLLKLLAFGIFQYIKNPYNIFDGIIVVISVWEIIGQSDGGLSVLRTFRLLRVLKLVRFMPALRRQLVVLVKTMDNVATFCMLLMLFIFIFSILGMHLFGCKFTWTADTGETVKDRKNFDSLLWAIVTVFQILTQEDWNMVLYNGMASTSSWAALYFVALMTFGNYVLFNLLVAILVEGFQAEGDATRSDTEEDKASGNFDEDLEKLKELRAAELKMYSLAVTPNGHLDPRSSMPPPIIMRTAATPMPTPKSSPCMDSSHPFGDSRRESNVSMDPSICDQKSLTSLRSTPCTPWGTYSNWGSRRSSWNSLGRAPSIKKKSQSGERESLLSGEGKGSTDDDSDDCKSSPVTRVSLHRRAGSLDTRGSLDIPDFLQVPTLRHSLSVSPLAMVPSDYQDCNGKMMHVPSDLFVRVEKHREDPLDYEDDIEDSYCFRIRKILEPYKPTWCKTHEDWSLYMFSPQNQFRMMCQKVIAHKMFDHVVLVFIFLNCITIALERPDIDSNSLERIFLSVSNYIFTAIFVLEMTIKVVALGFVSGENTYLQSSWNVLDGVLVFVSIIDIIVSLASAGGAKILGILRVLRLLRTLRPLRVISRAPGLKLVVETLITSLRPIGNIVLICCAFFIIFGILGVQLFKGKFYYCEGLETRNITNRSECTRARYKWVRRKYNFDNLGQALMSLFVLSSKDGWVNIMYDGLDAVATDVQPVKNHNPWMLLFFISFLLIVSFFVLNMFVGVVVENFHKCRQHQEAEEARLREEKRLRRLEKKRRKAQRRPYYAEYSPARLYIHTMCTSHYLDLFITCIICINVITMSMEHYNQPKSLDEVLKYCNYVFTIIFVFEALFKLVAFGFRRFFKDRWNQLDLAIVLLSIMGITLEEIEINASLPINPTIIRIMRVLRIARVLKLLKMATGMRALLDTVVQALPQVGNLGLLFMLLFFIYAALGVELFGKLVCNEENPCEGLSRHATFENFGMAFLTLFRVSTGDNWNGIMKDTLRECNSDDKHCLSYLPLISPVYFVTFVLIAQFVLVNVVDRDFHKRDGLGSLNLLAVKKISVSRMLSLPNDSYMFRPVLPAKSSYTLREVETAEDNSRHGSIASLHSQPRENNSLLKVPVESQPQPSVSNHQDSDMPKIPPPRASSRSPSLNRSLRRQEAIHMDSVDQGGDSKDKDLDVESTESLQLGTPLVTTLVPNLLCSLNVSLQGTPQSSPKLSSQLRHSSVLTHNHVYSQHSIPSRPSSVSSGNSNPEESMFESSDLADEEVNHINSSAKGCRGLSNNRTHSVSPFISQSSSPPPLPPSLKNCNSTVSLAGSSSKDKDLKKFYSVDTQGLLAKPCWGEDQRRHSIEICPSIDDGDSCFDLSMEDKHCSSVLIRSDPEYINGVRRKKKMSPPCISIDPPMEDEGGTASRTKASQNSMRLRRRTPSCESAAYRDSLDLSDNQLGDQISKTDRRTPVPCRNEHLIIPSYSYDQVDGNGFSDRLSNSGGSTPSPVFNESVSLEMKQKDHKDLSGVSKGSLKTALEHISNPTEDIIDNPL</sequence>
<keyword evidence="9" id="KW-0851">Voltage-gated channel</keyword>
<keyword evidence="5" id="KW-0107">Calcium channel</keyword>
<dbReference type="PRINTS" id="PR01629">
    <property type="entry name" value="TVDCCALPHA1"/>
</dbReference>
<evidence type="ECO:0000256" key="10">
    <source>
        <dbReference type="ARBA" id="ARBA00022989"/>
    </source>
</evidence>
<feature type="compositionally biased region" description="Polar residues" evidence="17">
    <location>
        <begin position="1813"/>
        <end position="1822"/>
    </location>
</feature>
<feature type="compositionally biased region" description="Low complexity" evidence="17">
    <location>
        <begin position="1835"/>
        <end position="1844"/>
    </location>
</feature>
<feature type="domain" description="Ion transport" evidence="20">
    <location>
        <begin position="1492"/>
        <end position="1729"/>
    </location>
</feature>
<keyword evidence="3" id="KW-1003">Cell membrane</keyword>
<feature type="domain" description="Ion transport" evidence="20">
    <location>
        <begin position="1"/>
        <end position="311"/>
    </location>
</feature>
<dbReference type="SUPFAM" id="SSF81324">
    <property type="entry name" value="Voltage-gated potassium channels"/>
    <property type="match status" value="4"/>
</dbReference>
<dbReference type="InterPro" id="IPR005821">
    <property type="entry name" value="Ion_trans_dom"/>
</dbReference>
<proteinExistence type="predicted"/>
<feature type="transmembrane region" description="Helical" evidence="18">
    <location>
        <begin position="275"/>
        <end position="300"/>
    </location>
</feature>
<keyword evidence="13" id="KW-0325">Glycoprotein</keyword>
<keyword evidence="7" id="KW-0677">Repeat</keyword>
<feature type="transmembrane region" description="Helical" evidence="18">
    <location>
        <begin position="1627"/>
        <end position="1646"/>
    </location>
</feature>
<dbReference type="PANTHER" id="PTHR45628">
    <property type="entry name" value="VOLTAGE-DEPENDENT CALCIUM CHANNEL TYPE A SUBUNIT ALPHA-1"/>
    <property type="match status" value="1"/>
</dbReference>
<gene>
    <name evidence="21" type="ORF">XELAEV_18047758mg</name>
</gene>
<feature type="region of interest" description="Disordered" evidence="17">
    <location>
        <begin position="399"/>
        <end position="425"/>
    </location>
</feature>
<evidence type="ECO:0000256" key="4">
    <source>
        <dbReference type="ARBA" id="ARBA00022568"/>
    </source>
</evidence>
<dbReference type="FunFam" id="1.20.120.350:FF:000012">
    <property type="entry name" value="Voltage-dependent T-type calcium channel subunit alpha"/>
    <property type="match status" value="1"/>
</dbReference>
<dbReference type="OMA" id="CHCSSPC"/>
<feature type="region of interest" description="Disordered" evidence="17">
    <location>
        <begin position="1979"/>
        <end position="2009"/>
    </location>
</feature>
<dbReference type="Gene3D" id="1.20.120.350">
    <property type="entry name" value="Voltage-gated potassium channels. Chain C"/>
    <property type="match status" value="4"/>
</dbReference>
<dbReference type="FunFam" id="1.10.287.70:FF:000018">
    <property type="entry name" value="Voltage-dependent T-type calcium channel subunit alpha"/>
    <property type="match status" value="1"/>
</dbReference>
<feature type="transmembrane region" description="Helical" evidence="18">
    <location>
        <begin position="1214"/>
        <end position="1235"/>
    </location>
</feature>
<keyword evidence="14" id="KW-0407">Ion channel</keyword>
<feature type="transmembrane region" description="Helical" evidence="18">
    <location>
        <begin position="657"/>
        <end position="678"/>
    </location>
</feature>
<feature type="transmembrane region" description="Helical" evidence="18">
    <location>
        <begin position="127"/>
        <end position="150"/>
    </location>
</feature>
<feature type="domain" description="Ion transport" evidence="20">
    <location>
        <begin position="1174"/>
        <end position="1446"/>
    </location>
</feature>
<feature type="region of interest" description="Disordered" evidence="17">
    <location>
        <begin position="2085"/>
        <end position="2148"/>
    </location>
</feature>
<feature type="compositionally biased region" description="Polar residues" evidence="17">
    <location>
        <begin position="493"/>
        <end position="510"/>
    </location>
</feature>
<evidence type="ECO:0000256" key="6">
    <source>
        <dbReference type="ARBA" id="ARBA00022692"/>
    </source>
</evidence>
<dbReference type="Pfam" id="PF00520">
    <property type="entry name" value="Ion_trans"/>
    <property type="match status" value="4"/>
</dbReference>
<evidence type="ECO:0000256" key="8">
    <source>
        <dbReference type="ARBA" id="ARBA00022837"/>
    </source>
</evidence>
<keyword evidence="10 18" id="KW-1133">Transmembrane helix</keyword>
<evidence type="ECO:0000256" key="14">
    <source>
        <dbReference type="ARBA" id="ARBA00023303"/>
    </source>
</evidence>
<dbReference type="InterPro" id="IPR027359">
    <property type="entry name" value="Volt_channel_dom_sf"/>
</dbReference>
<feature type="transmembrane region" description="Helical" evidence="18">
    <location>
        <begin position="248"/>
        <end position="269"/>
    </location>
</feature>
<feature type="transmembrane region" description="Helical" evidence="18">
    <location>
        <begin position="1176"/>
        <end position="1194"/>
    </location>
</feature>
<name>A0A974H1Q2_XENLA</name>
<keyword evidence="4" id="KW-0109">Calcium transport</keyword>
<feature type="transmembrane region" description="Helical" evidence="18">
    <location>
        <begin position="1311"/>
        <end position="1333"/>
    </location>
</feature>
<feature type="transmembrane region" description="Helical" evidence="18">
    <location>
        <begin position="720"/>
        <end position="736"/>
    </location>
</feature>
<keyword evidence="8" id="KW-0106">Calcium</keyword>
<feature type="region of interest" description="Disordered" evidence="17">
    <location>
        <begin position="1925"/>
        <end position="1954"/>
    </location>
</feature>
<feature type="transmembrane region" description="Helical" evidence="18">
    <location>
        <begin position="1247"/>
        <end position="1276"/>
    </location>
</feature>
<feature type="signal peptide" evidence="19">
    <location>
        <begin position="1"/>
        <end position="19"/>
    </location>
</feature>